<dbReference type="EMBL" id="JBEWSZ010000007">
    <property type="protein sequence ID" value="MET2832123.1"/>
    <property type="molecule type" value="Genomic_DNA"/>
</dbReference>
<gene>
    <name evidence="1" type="ORF">ABVQ20_34765</name>
</gene>
<reference evidence="1 2" key="1">
    <citation type="submission" date="2024-06" db="EMBL/GenBank/DDBJ databases">
        <authorList>
            <person name="Kim D.-U."/>
        </authorList>
    </citation>
    <scope>NUCLEOTIDE SEQUENCE [LARGE SCALE GENOMIC DNA]</scope>
    <source>
        <strain evidence="1 2">KACC15460</strain>
    </source>
</reference>
<dbReference type="RefSeq" id="WP_354464348.1">
    <property type="nucleotide sequence ID" value="NZ_JBEWSZ010000007.1"/>
</dbReference>
<evidence type="ECO:0000313" key="2">
    <source>
        <dbReference type="Proteomes" id="UP001548832"/>
    </source>
</evidence>
<proteinExistence type="predicted"/>
<sequence>MVSVDGSQKRLRHPGEDAPKDVAKQLDYVKNFIAVGVDALKRAVWVGVMLFAPT</sequence>
<organism evidence="1 2">
    <name type="scientific">Mesorhizobium shangrilense</name>
    <dbReference type="NCBI Taxonomy" id="460060"/>
    <lineage>
        <taxon>Bacteria</taxon>
        <taxon>Pseudomonadati</taxon>
        <taxon>Pseudomonadota</taxon>
        <taxon>Alphaproteobacteria</taxon>
        <taxon>Hyphomicrobiales</taxon>
        <taxon>Phyllobacteriaceae</taxon>
        <taxon>Mesorhizobium</taxon>
    </lineage>
</organism>
<evidence type="ECO:0000313" key="1">
    <source>
        <dbReference type="EMBL" id="MET2832123.1"/>
    </source>
</evidence>
<comment type="caution">
    <text evidence="1">The sequence shown here is derived from an EMBL/GenBank/DDBJ whole genome shotgun (WGS) entry which is preliminary data.</text>
</comment>
<keyword evidence="2" id="KW-1185">Reference proteome</keyword>
<dbReference type="Proteomes" id="UP001548832">
    <property type="component" value="Unassembled WGS sequence"/>
</dbReference>
<accession>A0ABV2DRR5</accession>
<protein>
    <submittedName>
        <fullName evidence="1">Uncharacterized protein</fullName>
    </submittedName>
</protein>
<name>A0ABV2DRR5_9HYPH</name>